<dbReference type="AlphaFoldDB" id="A0A090DYG8"/>
<evidence type="ECO:0000313" key="2">
    <source>
        <dbReference type="EMBL" id="CDX22136.1"/>
    </source>
</evidence>
<evidence type="ECO:0000256" key="1">
    <source>
        <dbReference type="SAM" id="MobiDB-lite"/>
    </source>
</evidence>
<gene>
    <name evidence="2" type="ORF">MPL3356_390164</name>
</gene>
<evidence type="ECO:0000313" key="3">
    <source>
        <dbReference type="Proteomes" id="UP000045285"/>
    </source>
</evidence>
<sequence>MSVSSSMGTRLTCHDRSQAAEKKEAKEDRQPTAGLGGGCELSVTECGRPSNQKNASALQRIVPALDADGNYAVSFSN</sequence>
<feature type="region of interest" description="Disordered" evidence="1">
    <location>
        <begin position="1"/>
        <end position="38"/>
    </location>
</feature>
<dbReference type="Proteomes" id="UP000045285">
    <property type="component" value="Unassembled WGS sequence"/>
</dbReference>
<organism evidence="2 3">
    <name type="scientific">Mesorhizobium plurifarium</name>
    <dbReference type="NCBI Taxonomy" id="69974"/>
    <lineage>
        <taxon>Bacteria</taxon>
        <taxon>Pseudomonadati</taxon>
        <taxon>Pseudomonadota</taxon>
        <taxon>Alphaproteobacteria</taxon>
        <taxon>Hyphomicrobiales</taxon>
        <taxon>Phyllobacteriaceae</taxon>
        <taxon>Mesorhizobium</taxon>
    </lineage>
</organism>
<dbReference type="EMBL" id="CCMZ01000033">
    <property type="protein sequence ID" value="CDX22136.1"/>
    <property type="molecule type" value="Genomic_DNA"/>
</dbReference>
<name>A0A090DYG8_MESPL</name>
<keyword evidence="3" id="KW-1185">Reference proteome</keyword>
<feature type="compositionally biased region" description="Basic and acidic residues" evidence="1">
    <location>
        <begin position="12"/>
        <end position="30"/>
    </location>
</feature>
<proteinExistence type="predicted"/>
<accession>A0A090DYG8</accession>
<reference evidence="3" key="1">
    <citation type="submission" date="2014-08" db="EMBL/GenBank/DDBJ databases">
        <authorList>
            <person name="Moulin L."/>
        </authorList>
    </citation>
    <scope>NUCLEOTIDE SEQUENCE [LARGE SCALE GENOMIC DNA]</scope>
</reference>
<protein>
    <submittedName>
        <fullName evidence="2">Uncharacterized protein</fullName>
    </submittedName>
</protein>